<name>U2DQN8_9BACE</name>
<accession>U2DQN8</accession>
<dbReference type="PATRIC" id="fig|1321819.3.peg.2519"/>
<proteinExistence type="predicted"/>
<evidence type="ECO:0000313" key="1">
    <source>
        <dbReference type="EMBL" id="ERI82036.1"/>
    </source>
</evidence>
<evidence type="ECO:0000313" key="2">
    <source>
        <dbReference type="Proteomes" id="UP000016496"/>
    </source>
</evidence>
<organism evidence="1 2">
    <name type="scientific">Bacteroides pyogenes F0041</name>
    <dbReference type="NCBI Taxonomy" id="1321819"/>
    <lineage>
        <taxon>Bacteria</taxon>
        <taxon>Pseudomonadati</taxon>
        <taxon>Bacteroidota</taxon>
        <taxon>Bacteroidia</taxon>
        <taxon>Bacteroidales</taxon>
        <taxon>Bacteroidaceae</taxon>
        <taxon>Bacteroides</taxon>
    </lineage>
</organism>
<protein>
    <submittedName>
        <fullName evidence="1">Uncharacterized protein</fullName>
    </submittedName>
</protein>
<dbReference type="AlphaFoldDB" id="U2DQN8"/>
<sequence>MGRGIKDKPEKQNFRAYIKGFRIVPELKKQHFKCSYISAFSDNDKRSQPKEVAFQTH</sequence>
<dbReference type="HOGENOM" id="CLU_2987159_0_0_10"/>
<reference evidence="1 2" key="1">
    <citation type="submission" date="2013-08" db="EMBL/GenBank/DDBJ databases">
        <authorList>
            <person name="Weinstock G."/>
            <person name="Sodergren E."/>
            <person name="Wylie T."/>
            <person name="Fulton L."/>
            <person name="Fulton R."/>
            <person name="Fronick C."/>
            <person name="O'Laughlin M."/>
            <person name="Godfrey J."/>
            <person name="Miner T."/>
            <person name="Herter B."/>
            <person name="Appelbaum E."/>
            <person name="Cordes M."/>
            <person name="Lek S."/>
            <person name="Wollam A."/>
            <person name="Pepin K.H."/>
            <person name="Palsikar V.B."/>
            <person name="Mitreva M."/>
            <person name="Wilson R.K."/>
        </authorList>
    </citation>
    <scope>NUCLEOTIDE SEQUENCE [LARGE SCALE GENOMIC DNA]</scope>
    <source>
        <strain evidence="1 2">F0041</strain>
    </source>
</reference>
<comment type="caution">
    <text evidence="1">The sequence shown here is derived from an EMBL/GenBank/DDBJ whole genome shotgun (WGS) entry which is preliminary data.</text>
</comment>
<dbReference type="EMBL" id="AWSV01000144">
    <property type="protein sequence ID" value="ERI82036.1"/>
    <property type="molecule type" value="Genomic_DNA"/>
</dbReference>
<gene>
    <name evidence="1" type="ORF">HMPREF1981_02726</name>
</gene>
<dbReference type="Proteomes" id="UP000016496">
    <property type="component" value="Unassembled WGS sequence"/>
</dbReference>